<keyword evidence="2" id="KW-1185">Reference proteome</keyword>
<accession>A0A2T3ZXK3</accession>
<proteinExistence type="predicted"/>
<name>A0A2T3ZXK3_TRIHA</name>
<gene>
    <name evidence="1" type="ORF">M431DRAFT_512727</name>
</gene>
<evidence type="ECO:0000313" key="1">
    <source>
        <dbReference type="EMBL" id="PTB49537.1"/>
    </source>
</evidence>
<dbReference type="AlphaFoldDB" id="A0A2T3ZXK3"/>
<reference evidence="1 2" key="1">
    <citation type="submission" date="2016-07" db="EMBL/GenBank/DDBJ databases">
        <title>Multiple horizontal gene transfer events from other fungi enriched the ability of initially mycotrophic Trichoderma (Ascomycota) to feed on dead plant biomass.</title>
        <authorList>
            <consortium name="DOE Joint Genome Institute"/>
            <person name="Aerts A."/>
            <person name="Atanasova L."/>
            <person name="Chenthamara K."/>
            <person name="Zhang J."/>
            <person name="Grujic M."/>
            <person name="Henrissat B."/>
            <person name="Kuo A."/>
            <person name="Salamov A."/>
            <person name="Lipzen A."/>
            <person name="Labutti K."/>
            <person name="Barry K."/>
            <person name="Miao Y."/>
            <person name="Rahimi M.J."/>
            <person name="Shen Q."/>
            <person name="Grigoriev I.V."/>
            <person name="Kubicek C.P."/>
            <person name="Druzhinina I.S."/>
        </authorList>
    </citation>
    <scope>NUCLEOTIDE SEQUENCE [LARGE SCALE GENOMIC DNA]</scope>
    <source>
        <strain evidence="1 2">CBS 226.95</strain>
    </source>
</reference>
<evidence type="ECO:0000313" key="2">
    <source>
        <dbReference type="Proteomes" id="UP000241690"/>
    </source>
</evidence>
<sequence length="292" mass="32516">MGDLLSWRGLGAKRKTDGGFVVLSTSNTIVSETLKCLQFPHFVKHRLLGRCRYLVYNFGKEKESKHYKAILKSLNAGEEAHFAYVGFDANMRGPVFAYKKKPKKGADDPTDDEGGESDLLLFNMKGVVLTFEPLHQVVGQGFLPHYSVTSPANCIAVKRYVGGKSLQTFIPATNLRRKYLNGAKDLGVRLQQGKNVVPPQLVPISREDNTVETEDGAPRVRQRSCNASLIWRSLNAPSGYQLKLVYVNALDIPQALITILEDFAKKFPNDHLTMPLMITASIFNRGSPYILT</sequence>
<protein>
    <submittedName>
        <fullName evidence="1">Uncharacterized protein</fullName>
    </submittedName>
</protein>
<dbReference type="Proteomes" id="UP000241690">
    <property type="component" value="Unassembled WGS sequence"/>
</dbReference>
<dbReference type="GeneID" id="36628462"/>
<organism evidence="1 2">
    <name type="scientific">Trichoderma harzianum CBS 226.95</name>
    <dbReference type="NCBI Taxonomy" id="983964"/>
    <lineage>
        <taxon>Eukaryota</taxon>
        <taxon>Fungi</taxon>
        <taxon>Dikarya</taxon>
        <taxon>Ascomycota</taxon>
        <taxon>Pezizomycotina</taxon>
        <taxon>Sordariomycetes</taxon>
        <taxon>Hypocreomycetidae</taxon>
        <taxon>Hypocreales</taxon>
        <taxon>Hypocreaceae</taxon>
        <taxon>Trichoderma</taxon>
    </lineage>
</organism>
<dbReference type="EMBL" id="KZ679691">
    <property type="protein sequence ID" value="PTB49537.1"/>
    <property type="molecule type" value="Genomic_DNA"/>
</dbReference>
<dbReference type="RefSeq" id="XP_024769214.1">
    <property type="nucleotide sequence ID" value="XM_024919893.1"/>
</dbReference>